<evidence type="ECO:0000313" key="4">
    <source>
        <dbReference type="EMBL" id="APE32713.1"/>
    </source>
</evidence>
<evidence type="ECO:0000259" key="2">
    <source>
        <dbReference type="Pfam" id="PF24088"/>
    </source>
</evidence>
<dbReference type="RefSeq" id="WP_071925733.1">
    <property type="nucleotide sequence ID" value="NZ_CP018082.1"/>
</dbReference>
<keyword evidence="5" id="KW-1185">Reference proteome</keyword>
<reference evidence="4" key="1">
    <citation type="submission" date="2016-11" db="EMBL/GenBank/DDBJ databases">
        <authorList>
            <person name="Jaros S."/>
            <person name="Januszkiewicz K."/>
            <person name="Wedrychowicz H."/>
        </authorList>
    </citation>
    <scope>NUCLEOTIDE SEQUENCE [LARGE SCALE GENOMIC DNA]</scope>
    <source>
        <strain evidence="4">Y48</strain>
    </source>
</reference>
<feature type="domain" description="DUF7373" evidence="2">
    <location>
        <begin position="45"/>
        <end position="235"/>
    </location>
</feature>
<dbReference type="KEGG" id="nsl:BOX37_00550"/>
<evidence type="ECO:0000259" key="3">
    <source>
        <dbReference type="Pfam" id="PF24092"/>
    </source>
</evidence>
<sequence length="388" mass="42097">MRHRSRRLATLTVLVLGVVTACADQPGLDYGGYSAQPIAADYDIEPSYHRGVLTESLRIGERLAIAEQIDPDLSRTRGGGVIVDHRGVDDMLSSSQREALAPFDVLAGFGAIAGNDQVHDEARLKFLSIAILALPSEEIAGQAAAAMARADFEANIDNAPLPVPEFPAALNHWRPGVPTVGSWLVWQNMVIRVYAKVIEPSPEVLSDLLTRTYRAQLAELAGFTPMPPEQFTTVRMDPDGLLTRVVSTGETTPQHEEFAVYGPRAFALLVDRPSVRLDLLERHRISAVAVSHNKFLYRAGSPDAARAYADELVAVRDADYTAMPGVPGLPAVRCQRALRPNPSEFEAVRFSCVVTHGEFVVRLLSNQDTDVRQLAAAQYALLADGAGA</sequence>
<dbReference type="AlphaFoldDB" id="A0A1J0VL08"/>
<dbReference type="PROSITE" id="PS51257">
    <property type="entry name" value="PROKAR_LIPOPROTEIN"/>
    <property type="match status" value="1"/>
</dbReference>
<evidence type="ECO:0000313" key="5">
    <source>
        <dbReference type="Proteomes" id="UP000183810"/>
    </source>
</evidence>
<feature type="signal peptide" evidence="1">
    <location>
        <begin position="1"/>
        <end position="23"/>
    </location>
</feature>
<dbReference type="Pfam" id="PF24092">
    <property type="entry name" value="DUF7373_C"/>
    <property type="match status" value="1"/>
</dbReference>
<organism evidence="4 5">
    <name type="scientific">Nocardia mangyaensis</name>
    <dbReference type="NCBI Taxonomy" id="2213200"/>
    <lineage>
        <taxon>Bacteria</taxon>
        <taxon>Bacillati</taxon>
        <taxon>Actinomycetota</taxon>
        <taxon>Actinomycetes</taxon>
        <taxon>Mycobacteriales</taxon>
        <taxon>Nocardiaceae</taxon>
        <taxon>Nocardia</taxon>
    </lineage>
</organism>
<keyword evidence="1" id="KW-0732">Signal</keyword>
<dbReference type="InterPro" id="IPR056463">
    <property type="entry name" value="DUF7373_C"/>
</dbReference>
<accession>A0A1J0VL08</accession>
<name>A0A1J0VL08_9NOCA</name>
<gene>
    <name evidence="4" type="ORF">BOX37_00550</name>
</gene>
<feature type="chain" id="PRO_5012384999" evidence="1">
    <location>
        <begin position="24"/>
        <end position="388"/>
    </location>
</feature>
<proteinExistence type="predicted"/>
<dbReference type="Pfam" id="PF24088">
    <property type="entry name" value="DUF7373"/>
    <property type="match status" value="1"/>
</dbReference>
<dbReference type="InterPro" id="IPR055797">
    <property type="entry name" value="DUF7373"/>
</dbReference>
<dbReference type="Proteomes" id="UP000183810">
    <property type="component" value="Chromosome"/>
</dbReference>
<protein>
    <submittedName>
        <fullName evidence="4">Uncharacterized protein</fullName>
    </submittedName>
</protein>
<evidence type="ECO:0000256" key="1">
    <source>
        <dbReference type="SAM" id="SignalP"/>
    </source>
</evidence>
<dbReference type="OrthoDB" id="4529517at2"/>
<feature type="domain" description="DUF7373" evidence="3">
    <location>
        <begin position="241"/>
        <end position="384"/>
    </location>
</feature>
<dbReference type="EMBL" id="CP018082">
    <property type="protein sequence ID" value="APE32713.1"/>
    <property type="molecule type" value="Genomic_DNA"/>
</dbReference>